<feature type="domain" description="DUF3298" evidence="1">
    <location>
        <begin position="161"/>
        <end position="237"/>
    </location>
</feature>
<evidence type="ECO:0000313" key="3">
    <source>
        <dbReference type="EMBL" id="NYA71305.1"/>
    </source>
</evidence>
<proteinExistence type="predicted"/>
<dbReference type="RefSeq" id="WP_176006120.1">
    <property type="nucleotide sequence ID" value="NZ_JABWMI010000011.1"/>
</dbReference>
<dbReference type="EMBL" id="JACBJI010000004">
    <property type="protein sequence ID" value="NYA71305.1"/>
    <property type="molecule type" value="Genomic_DNA"/>
</dbReference>
<dbReference type="InterPro" id="IPR037126">
    <property type="entry name" value="PdaC/RsiV-like_sf"/>
</dbReference>
<evidence type="ECO:0000259" key="1">
    <source>
        <dbReference type="Pfam" id="PF11738"/>
    </source>
</evidence>
<dbReference type="PROSITE" id="PS51257">
    <property type="entry name" value="PROKAR_LIPOPROTEIN"/>
    <property type="match status" value="1"/>
</dbReference>
<dbReference type="InterPro" id="IPR021729">
    <property type="entry name" value="DUF3298"/>
</dbReference>
<dbReference type="Proteomes" id="UP000535020">
    <property type="component" value="Unassembled WGS sequence"/>
</dbReference>
<evidence type="ECO:0000313" key="4">
    <source>
        <dbReference type="Proteomes" id="UP000535020"/>
    </source>
</evidence>
<sequence length="246" mass="28042">MKPYFYCFLSIFVFASCSKDLEFETKTFEKRTSLKCQGLCPKITIKVPVASNGFIADSINNKIFSKLKEIVYFGEEPYQSKDYQELANDFIASYEKMQKEDPDELIGWEGDVNSRLVYRSQKVLDIEIQHYTFTGGAHGYSGKTSLIFNLETGKSIPNDSLFTDVKAVTKLAEKHFREKFKIPENAPINSGGLMFENEKFALPATIFFSDKGVLLYYNTYEIASYADGPRDVMLPYSELGTLLKIK</sequence>
<dbReference type="Pfam" id="PF11738">
    <property type="entry name" value="DUF3298"/>
    <property type="match status" value="1"/>
</dbReference>
<dbReference type="AlphaFoldDB" id="A0A7Y8Y2R0"/>
<protein>
    <submittedName>
        <fullName evidence="3">DUF3298 and DUF4163 domain-containing protein</fullName>
    </submittedName>
</protein>
<gene>
    <name evidence="3" type="ORF">HZF10_10265</name>
</gene>
<keyword evidence="4" id="KW-1185">Reference proteome</keyword>
<dbReference type="Pfam" id="PF13739">
    <property type="entry name" value="PdaC"/>
    <property type="match status" value="1"/>
</dbReference>
<accession>A0A7Y8Y2R0</accession>
<evidence type="ECO:0000259" key="2">
    <source>
        <dbReference type="Pfam" id="PF13739"/>
    </source>
</evidence>
<reference evidence="3 4" key="1">
    <citation type="submission" date="2020-07" db="EMBL/GenBank/DDBJ databases">
        <authorList>
            <person name="Sun Q."/>
        </authorList>
    </citation>
    <scope>NUCLEOTIDE SEQUENCE [LARGE SCALE GENOMIC DNA]</scope>
    <source>
        <strain evidence="3 4">MAH-1</strain>
    </source>
</reference>
<feature type="domain" description="Deacetylase PdaC" evidence="2">
    <location>
        <begin position="40"/>
        <end position="140"/>
    </location>
</feature>
<dbReference type="Gene3D" id="3.30.565.40">
    <property type="entry name" value="Fervidobacterium nodosum Rt17-B1 like"/>
    <property type="match status" value="1"/>
</dbReference>
<comment type="caution">
    <text evidence="3">The sequence shown here is derived from an EMBL/GenBank/DDBJ whole genome shotgun (WGS) entry which is preliminary data.</text>
</comment>
<name>A0A7Y8Y2R0_9FLAO</name>
<dbReference type="Gene3D" id="3.90.640.20">
    <property type="entry name" value="Heat-shock cognate protein, ATPase"/>
    <property type="match status" value="1"/>
</dbReference>
<organism evidence="3 4">
    <name type="scientific">Flavobacterium agri</name>
    <dbReference type="NCBI Taxonomy" id="2743471"/>
    <lineage>
        <taxon>Bacteria</taxon>
        <taxon>Pseudomonadati</taxon>
        <taxon>Bacteroidota</taxon>
        <taxon>Flavobacteriia</taxon>
        <taxon>Flavobacteriales</taxon>
        <taxon>Flavobacteriaceae</taxon>
        <taxon>Flavobacterium</taxon>
    </lineage>
</organism>
<dbReference type="InterPro" id="IPR025303">
    <property type="entry name" value="PdaC"/>
</dbReference>